<dbReference type="GeneID" id="25326428"/>
<dbReference type="Proteomes" id="UP000054342">
    <property type="component" value="Unassembled WGS sequence"/>
</dbReference>
<sequence>MAYEPESSSSPRERRGQYIFGRLDHHSQHHAQPSTRSVTTDSETCTLKTYRNPHQWPVIPLGYQVCLRLLILTLSALVSAALIYLIIIRSSTGDSRHLDREGHNVPAWPATVWMQPTFVLLGAAAFCTLGNFSFLIAECSKFGRRWLGSKAAWIASLCIVCMIAAWIIATAYAKTFGATNTFASDLWSWSCARKDVQLNYGNSRIGFVKLCQYMDFVFGAGVATMSLELMDLVLVWLNEMGHRASKQKSRRNALIRKHITGLEMAGLDTVDR</sequence>
<proteinExistence type="predicted"/>
<keyword evidence="3" id="KW-1185">Reference proteome</keyword>
<evidence type="ECO:0008006" key="4">
    <source>
        <dbReference type="Google" id="ProtNLM"/>
    </source>
</evidence>
<dbReference type="EMBL" id="KN847319">
    <property type="protein sequence ID" value="KIW55797.1"/>
    <property type="molecule type" value="Genomic_DNA"/>
</dbReference>
<name>A0A0D2D078_9EURO</name>
<dbReference type="PANTHER" id="PTHR42069">
    <property type="entry name" value="HYPHAL ANASTAMOSIS-8 PROTEIN"/>
    <property type="match status" value="1"/>
</dbReference>
<evidence type="ECO:0000313" key="2">
    <source>
        <dbReference type="EMBL" id="KIW55797.1"/>
    </source>
</evidence>
<dbReference type="AlphaFoldDB" id="A0A0D2D078"/>
<feature type="transmembrane region" description="Helical" evidence="1">
    <location>
        <begin position="216"/>
        <end position="237"/>
    </location>
</feature>
<feature type="transmembrane region" description="Helical" evidence="1">
    <location>
        <begin position="69"/>
        <end position="88"/>
    </location>
</feature>
<keyword evidence="1" id="KW-1133">Transmembrane helix</keyword>
<dbReference type="RefSeq" id="XP_013316381.1">
    <property type="nucleotide sequence ID" value="XM_013460927.1"/>
</dbReference>
<feature type="transmembrane region" description="Helical" evidence="1">
    <location>
        <begin position="151"/>
        <end position="173"/>
    </location>
</feature>
<evidence type="ECO:0000313" key="3">
    <source>
        <dbReference type="Proteomes" id="UP000054342"/>
    </source>
</evidence>
<gene>
    <name evidence="2" type="ORF">PV05_04520</name>
</gene>
<organism evidence="2 3">
    <name type="scientific">Exophiala xenobiotica</name>
    <dbReference type="NCBI Taxonomy" id="348802"/>
    <lineage>
        <taxon>Eukaryota</taxon>
        <taxon>Fungi</taxon>
        <taxon>Dikarya</taxon>
        <taxon>Ascomycota</taxon>
        <taxon>Pezizomycotina</taxon>
        <taxon>Eurotiomycetes</taxon>
        <taxon>Chaetothyriomycetidae</taxon>
        <taxon>Chaetothyriales</taxon>
        <taxon>Herpotrichiellaceae</taxon>
        <taxon>Exophiala</taxon>
    </lineage>
</organism>
<dbReference type="STRING" id="348802.A0A0D2D078"/>
<dbReference type="HOGENOM" id="CLU_1023198_0_0_1"/>
<evidence type="ECO:0000256" key="1">
    <source>
        <dbReference type="SAM" id="Phobius"/>
    </source>
</evidence>
<keyword evidence="1" id="KW-0472">Membrane</keyword>
<protein>
    <recommendedName>
        <fullName evidence="4">MARVEL domain-containing protein</fullName>
    </recommendedName>
</protein>
<accession>A0A0D2D078</accession>
<feature type="transmembrane region" description="Helical" evidence="1">
    <location>
        <begin position="118"/>
        <end position="139"/>
    </location>
</feature>
<keyword evidence="1" id="KW-0812">Transmembrane</keyword>
<dbReference type="PANTHER" id="PTHR42069:SF1">
    <property type="entry name" value="MARVEL DOMAIN-CONTAINING PROTEIN"/>
    <property type="match status" value="1"/>
</dbReference>
<reference evidence="2 3" key="1">
    <citation type="submission" date="2015-01" db="EMBL/GenBank/DDBJ databases">
        <title>The Genome Sequence of Exophiala xenobiotica CBS118157.</title>
        <authorList>
            <consortium name="The Broad Institute Genomics Platform"/>
            <person name="Cuomo C."/>
            <person name="de Hoog S."/>
            <person name="Gorbushina A."/>
            <person name="Stielow B."/>
            <person name="Teixiera M."/>
            <person name="Abouelleil A."/>
            <person name="Chapman S.B."/>
            <person name="Priest M."/>
            <person name="Young S.K."/>
            <person name="Wortman J."/>
            <person name="Nusbaum C."/>
            <person name="Birren B."/>
        </authorList>
    </citation>
    <scope>NUCLEOTIDE SEQUENCE [LARGE SCALE GENOMIC DNA]</scope>
    <source>
        <strain evidence="2 3">CBS 118157</strain>
    </source>
</reference>